<organism evidence="1 2">
    <name type="scientific">Allacma fusca</name>
    <dbReference type="NCBI Taxonomy" id="39272"/>
    <lineage>
        <taxon>Eukaryota</taxon>
        <taxon>Metazoa</taxon>
        <taxon>Ecdysozoa</taxon>
        <taxon>Arthropoda</taxon>
        <taxon>Hexapoda</taxon>
        <taxon>Collembola</taxon>
        <taxon>Symphypleona</taxon>
        <taxon>Sminthuridae</taxon>
        <taxon>Allacma</taxon>
    </lineage>
</organism>
<keyword evidence="2" id="KW-1185">Reference proteome</keyword>
<proteinExistence type="predicted"/>
<comment type="caution">
    <text evidence="1">The sequence shown here is derived from an EMBL/GenBank/DDBJ whole genome shotgun (WGS) entry which is preliminary data.</text>
</comment>
<dbReference type="AlphaFoldDB" id="A0A8J2L9E0"/>
<feature type="non-terminal residue" evidence="1">
    <location>
        <position position="1"/>
    </location>
</feature>
<sequence length="47" mass="5460">CSLDLLARIYIGIRLRDVINPVRLQENYLGTLQGRIGAVFHFRLTFQ</sequence>
<evidence type="ECO:0000313" key="2">
    <source>
        <dbReference type="Proteomes" id="UP000708208"/>
    </source>
</evidence>
<dbReference type="Proteomes" id="UP000708208">
    <property type="component" value="Unassembled WGS sequence"/>
</dbReference>
<gene>
    <name evidence="1" type="ORF">AFUS01_LOCUS38146</name>
</gene>
<name>A0A8J2L9E0_9HEXA</name>
<protein>
    <submittedName>
        <fullName evidence="1">Uncharacterized protein</fullName>
    </submittedName>
</protein>
<reference evidence="1" key="1">
    <citation type="submission" date="2021-06" db="EMBL/GenBank/DDBJ databases">
        <authorList>
            <person name="Hodson N. C."/>
            <person name="Mongue J. A."/>
            <person name="Jaron S. K."/>
        </authorList>
    </citation>
    <scope>NUCLEOTIDE SEQUENCE</scope>
</reference>
<accession>A0A8J2L9E0</accession>
<evidence type="ECO:0000313" key="1">
    <source>
        <dbReference type="EMBL" id="CAG7828201.1"/>
    </source>
</evidence>
<dbReference type="EMBL" id="CAJVCH010546523">
    <property type="protein sequence ID" value="CAG7828201.1"/>
    <property type="molecule type" value="Genomic_DNA"/>
</dbReference>